<dbReference type="PROSITE" id="PS51168">
    <property type="entry name" value="CHORISMATE_MUT_2"/>
    <property type="match status" value="1"/>
</dbReference>
<dbReference type="InterPro" id="IPR036979">
    <property type="entry name" value="CM_dom_sf"/>
</dbReference>
<dbReference type="InterPro" id="IPR036263">
    <property type="entry name" value="Chorismate_II_sf"/>
</dbReference>
<dbReference type="PANTHER" id="PTHR38041">
    <property type="entry name" value="CHORISMATE MUTASE"/>
    <property type="match status" value="1"/>
</dbReference>
<dbReference type="GO" id="GO:0046417">
    <property type="term" value="P:chorismate metabolic process"/>
    <property type="evidence" value="ECO:0007669"/>
    <property type="project" value="InterPro"/>
</dbReference>
<dbReference type="Pfam" id="PF01817">
    <property type="entry name" value="CM_2"/>
    <property type="match status" value="1"/>
</dbReference>
<keyword evidence="6" id="KW-1185">Reference proteome</keyword>
<gene>
    <name evidence="5" type="ORF">DVJ77_13885</name>
</gene>
<evidence type="ECO:0000256" key="1">
    <source>
        <dbReference type="ARBA" id="ARBA00012404"/>
    </source>
</evidence>
<keyword evidence="2" id="KW-0413">Isomerase</keyword>
<protein>
    <recommendedName>
        <fullName evidence="1">chorismate mutase</fullName>
        <ecNumber evidence="1">5.4.99.5</ecNumber>
    </recommendedName>
</protein>
<reference evidence="5 6" key="1">
    <citation type="submission" date="2018-07" db="EMBL/GenBank/DDBJ databases">
        <title>Dyella tabacisoli L4-6T, whole genome shotgun sequence.</title>
        <authorList>
            <person name="Zhou X.-K."/>
            <person name="Li W.-J."/>
            <person name="Duan Y.-Q."/>
        </authorList>
    </citation>
    <scope>NUCLEOTIDE SEQUENCE [LARGE SCALE GENOMIC DNA]</scope>
    <source>
        <strain evidence="5 6">L4-6</strain>
    </source>
</reference>
<name>A0A369ULG7_9GAMM</name>
<dbReference type="EMBL" id="QQAH01000011">
    <property type="protein sequence ID" value="RDD81371.1"/>
    <property type="molecule type" value="Genomic_DNA"/>
</dbReference>
<evidence type="ECO:0000256" key="3">
    <source>
        <dbReference type="SAM" id="MobiDB-lite"/>
    </source>
</evidence>
<evidence type="ECO:0000256" key="2">
    <source>
        <dbReference type="ARBA" id="ARBA00023235"/>
    </source>
</evidence>
<dbReference type="PANTHER" id="PTHR38041:SF1">
    <property type="entry name" value="CHORISMATE MUTASE"/>
    <property type="match status" value="1"/>
</dbReference>
<proteinExistence type="predicted"/>
<dbReference type="Gene3D" id="1.20.59.10">
    <property type="entry name" value="Chorismate mutase"/>
    <property type="match status" value="1"/>
</dbReference>
<comment type="caution">
    <text evidence="5">The sequence shown here is derived from an EMBL/GenBank/DDBJ whole genome shotgun (WGS) entry which is preliminary data.</text>
</comment>
<feature type="region of interest" description="Disordered" evidence="3">
    <location>
        <begin position="1"/>
        <end position="25"/>
    </location>
</feature>
<dbReference type="SMART" id="SM00830">
    <property type="entry name" value="CM_2"/>
    <property type="match status" value="1"/>
</dbReference>
<dbReference type="GO" id="GO:0009697">
    <property type="term" value="P:salicylic acid biosynthetic process"/>
    <property type="evidence" value="ECO:0007669"/>
    <property type="project" value="TreeGrafter"/>
</dbReference>
<dbReference type="Proteomes" id="UP000253782">
    <property type="component" value="Unassembled WGS sequence"/>
</dbReference>
<dbReference type="InterPro" id="IPR051331">
    <property type="entry name" value="Chorismate_mutase-related"/>
</dbReference>
<evidence type="ECO:0000313" key="5">
    <source>
        <dbReference type="EMBL" id="RDD81371.1"/>
    </source>
</evidence>
<feature type="domain" description="Chorismate mutase" evidence="4">
    <location>
        <begin position="35"/>
        <end position="126"/>
    </location>
</feature>
<dbReference type="EC" id="5.4.99.5" evidence="1"/>
<feature type="compositionally biased region" description="Pro residues" evidence="3">
    <location>
        <begin position="7"/>
        <end position="18"/>
    </location>
</feature>
<organism evidence="5 6">
    <name type="scientific">Dyella tabacisoli</name>
    <dbReference type="NCBI Taxonomy" id="2282381"/>
    <lineage>
        <taxon>Bacteria</taxon>
        <taxon>Pseudomonadati</taxon>
        <taxon>Pseudomonadota</taxon>
        <taxon>Gammaproteobacteria</taxon>
        <taxon>Lysobacterales</taxon>
        <taxon>Rhodanobacteraceae</taxon>
        <taxon>Dyella</taxon>
    </lineage>
</organism>
<evidence type="ECO:0000313" key="6">
    <source>
        <dbReference type="Proteomes" id="UP000253782"/>
    </source>
</evidence>
<dbReference type="GO" id="GO:0004106">
    <property type="term" value="F:chorismate mutase activity"/>
    <property type="evidence" value="ECO:0007669"/>
    <property type="project" value="UniProtKB-EC"/>
</dbReference>
<sequence>MRRSSRPKPPTPWSPPNEPSHSAMRYRHPSLGEFMSFEDEIIDMRSTIDDIDRQLIELLSQRFRCCMAVGELKKQFKVPVMQPSRVKEVVARAALAGSSHGMSPEFASRVWELIIAEACRMEDEQTQQTKHAVPAC</sequence>
<dbReference type="OrthoDB" id="514491at2"/>
<dbReference type="AlphaFoldDB" id="A0A369ULG7"/>
<evidence type="ECO:0000259" key="4">
    <source>
        <dbReference type="PROSITE" id="PS51168"/>
    </source>
</evidence>
<dbReference type="InterPro" id="IPR002701">
    <property type="entry name" value="CM_II_prokaryot"/>
</dbReference>
<accession>A0A369ULG7</accession>
<dbReference type="SUPFAM" id="SSF48600">
    <property type="entry name" value="Chorismate mutase II"/>
    <property type="match status" value="1"/>
</dbReference>